<dbReference type="EMBL" id="WWVX01000001">
    <property type="protein sequence ID" value="MZL68269.1"/>
    <property type="molecule type" value="Genomic_DNA"/>
</dbReference>
<dbReference type="Gene3D" id="1.10.1200.10">
    <property type="entry name" value="ACP-like"/>
    <property type="match status" value="1"/>
</dbReference>
<feature type="domain" description="Carrier" evidence="6">
    <location>
        <begin position="1"/>
        <end position="76"/>
    </location>
</feature>
<evidence type="ECO:0000313" key="7">
    <source>
        <dbReference type="EMBL" id="MZL68269.1"/>
    </source>
</evidence>
<dbReference type="NCBIfam" id="TIGR01688">
    <property type="entry name" value="dltC"/>
    <property type="match status" value="1"/>
</dbReference>
<evidence type="ECO:0000313" key="10">
    <source>
        <dbReference type="Proteomes" id="UP000474718"/>
    </source>
</evidence>
<dbReference type="InterPro" id="IPR003230">
    <property type="entry name" value="DltC"/>
</dbReference>
<evidence type="ECO:0000313" key="9">
    <source>
        <dbReference type="Proteomes" id="UP000184089"/>
    </source>
</evidence>
<dbReference type="PROSITE" id="PS50075">
    <property type="entry name" value="CARRIER"/>
    <property type="match status" value="1"/>
</dbReference>
<keyword evidence="8" id="KW-0436">Ligase</keyword>
<evidence type="ECO:0000313" key="8">
    <source>
        <dbReference type="EMBL" id="SHG22324.1"/>
    </source>
</evidence>
<gene>
    <name evidence="5 7" type="primary">dltC</name>
    <name evidence="7" type="ORF">GT747_00570</name>
    <name evidence="8" type="ORF">SAMN05444424_1941</name>
</gene>
<comment type="function">
    <text evidence="5">Carrier protein involved in the D-alanylation of lipoteichoic acid (LTA). The loading of thioester-linked D-alanine onto DltC is catalyzed by D-alanine--D-alanyl carrier protein ligase DltA. The DltC-carried D-alanyl group is further transferred to cell membrane phosphatidylglycerol (PG) by forming an ester bond, probably catalyzed by DltD. D-alanylation of LTA plays an important role in modulating the properties of the cell wall in Gram-positive bacteria, influencing the net charge of the cell wall.</text>
</comment>
<accession>A0AAP1PW62</accession>
<keyword evidence="3 5" id="KW-0597">Phosphoprotein</keyword>
<dbReference type="InterPro" id="IPR036736">
    <property type="entry name" value="ACP-like_sf"/>
</dbReference>
<comment type="subcellular location">
    <subcellularLocation>
        <location evidence="5">Cytoplasm</location>
    </subcellularLocation>
</comment>
<reference evidence="7 10" key="3">
    <citation type="journal article" date="2019" name="Nat. Med.">
        <title>A library of human gut bacterial isolates paired with longitudinal multiomics data enables mechanistic microbiome research.</title>
        <authorList>
            <person name="Poyet M."/>
            <person name="Groussin M."/>
            <person name="Gibbons S.M."/>
            <person name="Avila-Pacheco J."/>
            <person name="Jiang X."/>
            <person name="Kearney S.M."/>
            <person name="Perrotta A.R."/>
            <person name="Berdy B."/>
            <person name="Zhao S."/>
            <person name="Lieberman T.D."/>
            <person name="Swanson P.K."/>
            <person name="Smith M."/>
            <person name="Roesemann S."/>
            <person name="Alexander J.E."/>
            <person name="Rich S.A."/>
            <person name="Livny J."/>
            <person name="Vlamakis H."/>
            <person name="Clish C."/>
            <person name="Bullock K."/>
            <person name="Deik A."/>
            <person name="Scott J."/>
            <person name="Pierce K.A."/>
            <person name="Xavier R.J."/>
            <person name="Alm E.J."/>
        </authorList>
    </citation>
    <scope>NUCLEOTIDE SEQUENCE [LARGE SCALE GENOMIC DNA]</scope>
    <source>
        <strain evidence="7 10">BIOML-A2</strain>
    </source>
</reference>
<evidence type="ECO:0000256" key="4">
    <source>
        <dbReference type="ARBA" id="ARBA00023316"/>
    </source>
</evidence>
<keyword evidence="10" id="KW-1185">Reference proteome</keyword>
<dbReference type="GO" id="GO:0005737">
    <property type="term" value="C:cytoplasm"/>
    <property type="evidence" value="ECO:0007669"/>
    <property type="project" value="UniProtKB-SubCell"/>
</dbReference>
<dbReference type="InterPro" id="IPR009081">
    <property type="entry name" value="PP-bd_ACP"/>
</dbReference>
<dbReference type="Pfam" id="PF00550">
    <property type="entry name" value="PP-binding"/>
    <property type="match status" value="1"/>
</dbReference>
<proteinExistence type="inferred from homology"/>
<evidence type="ECO:0000259" key="6">
    <source>
        <dbReference type="PROSITE" id="PS50075"/>
    </source>
</evidence>
<dbReference type="RefSeq" id="WP_021661030.1">
    <property type="nucleotide sequence ID" value="NZ_FQVY01000002.1"/>
</dbReference>
<comment type="similarity">
    <text evidence="5">Belongs to the DltC family.</text>
</comment>
<evidence type="ECO:0000256" key="2">
    <source>
        <dbReference type="ARBA" id="ARBA00022490"/>
    </source>
</evidence>
<dbReference type="GO" id="GO:0070395">
    <property type="term" value="P:lipoteichoic acid biosynthetic process"/>
    <property type="evidence" value="ECO:0007669"/>
    <property type="project" value="UniProtKB-UniRule"/>
</dbReference>
<dbReference type="GO" id="GO:0036370">
    <property type="term" value="F:D-alanyl carrier activity"/>
    <property type="evidence" value="ECO:0007669"/>
    <property type="project" value="UniProtKB-UniRule"/>
</dbReference>
<comment type="pathway">
    <text evidence="5">Cell wall biogenesis; lipoteichoic acid biosynthesis.</text>
</comment>
<dbReference type="NCBIfam" id="NF003464">
    <property type="entry name" value="PRK05087.1"/>
    <property type="match status" value="1"/>
</dbReference>
<dbReference type="GO" id="GO:0071555">
    <property type="term" value="P:cell wall organization"/>
    <property type="evidence" value="ECO:0007669"/>
    <property type="project" value="UniProtKB-KW"/>
</dbReference>
<dbReference type="Proteomes" id="UP000184089">
    <property type="component" value="Unassembled WGS sequence"/>
</dbReference>
<comment type="PTM">
    <text evidence="5">4'-phosphopantetheine is transferred from CoA to a specific serine of apo-DCP.</text>
</comment>
<dbReference type="GO" id="GO:0016874">
    <property type="term" value="F:ligase activity"/>
    <property type="evidence" value="ECO:0007669"/>
    <property type="project" value="UniProtKB-KW"/>
</dbReference>
<reference evidence="9" key="1">
    <citation type="submission" date="2016-11" db="EMBL/GenBank/DDBJ databases">
        <authorList>
            <person name="Jaros S."/>
            <person name="Januszkiewicz K."/>
            <person name="Wedrychowicz H."/>
        </authorList>
    </citation>
    <scope>NUCLEOTIDE SEQUENCE [LARGE SCALE GENOMIC DNA]</scope>
    <source>
        <strain evidence="9">DSM 4029</strain>
    </source>
</reference>
<sequence>MEENVLEMLVELCDDEVVREDLDVELFETGLIDSLGFTELLVDIEDRFGVVISPSELEREEMNTPRKIIALIAQRSAQA</sequence>
<name>A0AAP1PW62_9FIRM</name>
<feature type="modified residue" description="O-(pantetheine 4'-phosphoryl)serine" evidence="5">
    <location>
        <position position="34"/>
    </location>
</feature>
<protein>
    <recommendedName>
        <fullName evidence="5">D-alanyl carrier protein</fullName>
        <shortName evidence="5">DCP</shortName>
    </recommendedName>
    <alternativeName>
        <fullName evidence="5">D-alanine--poly(phosphoribitol) ligase subunit 2</fullName>
    </alternativeName>
</protein>
<dbReference type="SUPFAM" id="SSF47336">
    <property type="entry name" value="ACP-like"/>
    <property type="match status" value="1"/>
</dbReference>
<dbReference type="Proteomes" id="UP000474718">
    <property type="component" value="Unassembled WGS sequence"/>
</dbReference>
<evidence type="ECO:0000256" key="1">
    <source>
        <dbReference type="ARBA" id="ARBA00022450"/>
    </source>
</evidence>
<keyword evidence="4 5" id="KW-0961">Cell wall biogenesis/degradation</keyword>
<dbReference type="HAMAP" id="MF_00565">
    <property type="entry name" value="DltC"/>
    <property type="match status" value="1"/>
</dbReference>
<reference evidence="8" key="2">
    <citation type="submission" date="2016-11" db="EMBL/GenBank/DDBJ databases">
        <authorList>
            <person name="Varghese N."/>
            <person name="Submissions S."/>
        </authorList>
    </citation>
    <scope>NUCLEOTIDE SEQUENCE</scope>
    <source>
        <strain evidence="8">DSM 4029</strain>
    </source>
</reference>
<keyword evidence="1 5" id="KW-0596">Phosphopantetheine</keyword>
<keyword evidence="2 5" id="KW-0963">Cytoplasm</keyword>
<evidence type="ECO:0000256" key="5">
    <source>
        <dbReference type="HAMAP-Rule" id="MF_00565"/>
    </source>
</evidence>
<comment type="caution">
    <text evidence="8">The sequence shown here is derived from an EMBL/GenBank/DDBJ whole genome shotgun (WGS) entry which is preliminary data.</text>
</comment>
<organism evidence="8 9">
    <name type="scientific">Bittarella massiliensis</name>
    <name type="common">ex Durand et al. 2017</name>
    <dbReference type="NCBI Taxonomy" id="1720313"/>
    <lineage>
        <taxon>Bacteria</taxon>
        <taxon>Bacillati</taxon>
        <taxon>Bacillota</taxon>
        <taxon>Clostridia</taxon>
        <taxon>Eubacteriales</taxon>
        <taxon>Oscillospiraceae</taxon>
        <taxon>Bittarella (ex Durand et al. 2017)</taxon>
    </lineage>
</organism>
<dbReference type="AlphaFoldDB" id="A0AAP1PW62"/>
<evidence type="ECO:0000256" key="3">
    <source>
        <dbReference type="ARBA" id="ARBA00022553"/>
    </source>
</evidence>
<dbReference type="EMBL" id="FQVY01000002">
    <property type="protein sequence ID" value="SHG22324.1"/>
    <property type="molecule type" value="Genomic_DNA"/>
</dbReference>